<gene>
    <name evidence="1" type="ORF">B7Z12_09435</name>
</gene>
<dbReference type="AlphaFoldDB" id="A0A258D7E2"/>
<sequence>MPTMVLTQVVGRSASDIFTQVPELKVIAPDSRVSSPFRAASAAMASSMSSISFWVMAAGYAIPVGKGATGHQSVTGSGRSSPGLL</sequence>
<evidence type="ECO:0000313" key="2">
    <source>
        <dbReference type="Proteomes" id="UP000215616"/>
    </source>
</evidence>
<accession>A0A258D7E2</accession>
<comment type="caution">
    <text evidence="1">The sequence shown here is derived from an EMBL/GenBank/DDBJ whole genome shotgun (WGS) entry which is preliminary data.</text>
</comment>
<dbReference type="EMBL" id="NCDQ01000128">
    <property type="protein sequence ID" value="OYX03678.1"/>
    <property type="molecule type" value="Genomic_DNA"/>
</dbReference>
<dbReference type="Proteomes" id="UP000215616">
    <property type="component" value="Unassembled WGS sequence"/>
</dbReference>
<organism evidence="1 2">
    <name type="scientific">Caulobacter vibrioides</name>
    <name type="common">Caulobacter crescentus</name>
    <dbReference type="NCBI Taxonomy" id="155892"/>
    <lineage>
        <taxon>Bacteria</taxon>
        <taxon>Pseudomonadati</taxon>
        <taxon>Pseudomonadota</taxon>
        <taxon>Alphaproteobacteria</taxon>
        <taxon>Caulobacterales</taxon>
        <taxon>Caulobacteraceae</taxon>
        <taxon>Caulobacter</taxon>
    </lineage>
</organism>
<protein>
    <submittedName>
        <fullName evidence="1">Uncharacterized protein</fullName>
    </submittedName>
</protein>
<reference evidence="1 2" key="1">
    <citation type="submission" date="2017-03" db="EMBL/GenBank/DDBJ databases">
        <title>Lifting the veil on microbial sulfur biogeochemistry in mining wastewaters.</title>
        <authorList>
            <person name="Kantor R.S."/>
            <person name="Colenbrander Nelson T."/>
            <person name="Marshall S."/>
            <person name="Bennett D."/>
            <person name="Apte S."/>
            <person name="Camacho D."/>
            <person name="Thomas B.C."/>
            <person name="Warren L.A."/>
            <person name="Banfield J.F."/>
        </authorList>
    </citation>
    <scope>NUCLEOTIDE SEQUENCE [LARGE SCALE GENOMIC DNA]</scope>
    <source>
        <strain evidence="1">32-67-7</strain>
    </source>
</reference>
<proteinExistence type="predicted"/>
<name>A0A258D7E2_CAUVI</name>
<evidence type="ECO:0000313" key="1">
    <source>
        <dbReference type="EMBL" id="OYX03678.1"/>
    </source>
</evidence>